<organism evidence="4 5">
    <name type="scientific">Aphanomyces astaci</name>
    <name type="common">Crayfish plague agent</name>
    <dbReference type="NCBI Taxonomy" id="112090"/>
    <lineage>
        <taxon>Eukaryota</taxon>
        <taxon>Sar</taxon>
        <taxon>Stramenopiles</taxon>
        <taxon>Oomycota</taxon>
        <taxon>Saprolegniomycetes</taxon>
        <taxon>Saprolegniales</taxon>
        <taxon>Verrucalvaceae</taxon>
        <taxon>Aphanomyces</taxon>
    </lineage>
</organism>
<dbReference type="GO" id="GO:0003677">
    <property type="term" value="F:DNA binding"/>
    <property type="evidence" value="ECO:0007669"/>
    <property type="project" value="UniProtKB-KW"/>
</dbReference>
<evidence type="ECO:0000256" key="1">
    <source>
        <dbReference type="ARBA" id="ARBA00023125"/>
    </source>
</evidence>
<name>A0A397ACE5_APHAT</name>
<gene>
    <name evidence="4" type="ORF">DYB25_011198</name>
</gene>
<dbReference type="InterPro" id="IPR006600">
    <property type="entry name" value="HTH_CenpB_DNA-bd_dom"/>
</dbReference>
<accession>A0A397ACE5</accession>
<protein>
    <recommendedName>
        <fullName evidence="3">HTH CENPB-type domain-containing protein</fullName>
    </recommendedName>
</protein>
<evidence type="ECO:0000313" key="5">
    <source>
        <dbReference type="Proteomes" id="UP000266239"/>
    </source>
</evidence>
<evidence type="ECO:0000256" key="2">
    <source>
        <dbReference type="SAM" id="MobiDB-lite"/>
    </source>
</evidence>
<evidence type="ECO:0000313" key="4">
    <source>
        <dbReference type="EMBL" id="RHY03161.1"/>
    </source>
</evidence>
<reference evidence="4 5" key="1">
    <citation type="submission" date="2018-08" db="EMBL/GenBank/DDBJ databases">
        <title>Aphanomyces genome sequencing and annotation.</title>
        <authorList>
            <person name="Minardi D."/>
            <person name="Oidtmann B."/>
            <person name="Van Der Giezen M."/>
            <person name="Studholme D.J."/>
        </authorList>
    </citation>
    <scope>NUCLEOTIDE SEQUENCE [LARGE SCALE GENOMIC DNA]</scope>
    <source>
        <strain evidence="4 5">Yx</strain>
    </source>
</reference>
<dbReference type="EMBL" id="QUTA01008607">
    <property type="protein sequence ID" value="RHY03161.1"/>
    <property type="molecule type" value="Genomic_DNA"/>
</dbReference>
<dbReference type="Pfam" id="PF03221">
    <property type="entry name" value="HTH_Tnp_Tc5"/>
    <property type="match status" value="1"/>
</dbReference>
<dbReference type="Proteomes" id="UP000266239">
    <property type="component" value="Unassembled WGS sequence"/>
</dbReference>
<keyword evidence="1" id="KW-0238">DNA-binding</keyword>
<sequence length="136" mass="15405">MENEDPQAPPPRRPRGRPVLTGLHKARPNKFKYQNIAYKKKMEVIECVDAHGVAETLDRHFGHLRGPSRETTRKKIYKCRTNGVETSLPHDAEEQLAKWVASMRKDGVPVTPHMLQLMALETTIDLGLPDDAYHAG</sequence>
<proteinExistence type="predicted"/>
<evidence type="ECO:0000259" key="3">
    <source>
        <dbReference type="Pfam" id="PF03221"/>
    </source>
</evidence>
<dbReference type="AlphaFoldDB" id="A0A397ACE5"/>
<feature type="domain" description="HTH CENPB-type" evidence="3">
    <location>
        <begin position="91"/>
        <end position="122"/>
    </location>
</feature>
<feature type="region of interest" description="Disordered" evidence="2">
    <location>
        <begin position="1"/>
        <end position="22"/>
    </location>
</feature>
<comment type="caution">
    <text evidence="4">The sequence shown here is derived from an EMBL/GenBank/DDBJ whole genome shotgun (WGS) entry which is preliminary data.</text>
</comment>